<reference evidence="1 2" key="1">
    <citation type="submission" date="2024-03" db="EMBL/GenBank/DDBJ databases">
        <title>Mouse gut bacterial collection (mGBC) of GemPharmatech.</title>
        <authorList>
            <person name="He Y."/>
            <person name="Dong L."/>
            <person name="Wu D."/>
            <person name="Gao X."/>
            <person name="Lin Z."/>
        </authorList>
    </citation>
    <scope>NUCLEOTIDE SEQUENCE [LARGE SCALE GENOMIC DNA]</scope>
    <source>
        <strain evidence="1 2">61-15</strain>
    </source>
</reference>
<accession>A0ABV4D358</accession>
<keyword evidence="2" id="KW-1185">Reference proteome</keyword>
<organism evidence="1 2">
    <name type="scientific">Lactococcus ileimucosae</name>
    <dbReference type="NCBI Taxonomy" id="2941329"/>
    <lineage>
        <taxon>Bacteria</taxon>
        <taxon>Bacillati</taxon>
        <taxon>Bacillota</taxon>
        <taxon>Bacilli</taxon>
        <taxon>Lactobacillales</taxon>
        <taxon>Streptococcaceae</taxon>
        <taxon>Lactococcus</taxon>
    </lineage>
</organism>
<dbReference type="RefSeq" id="WP_369948486.1">
    <property type="nucleotide sequence ID" value="NZ_JBCLSH010000024.1"/>
</dbReference>
<dbReference type="EMBL" id="JBCLSH010000024">
    <property type="protein sequence ID" value="MEY8443971.1"/>
    <property type="molecule type" value="Genomic_DNA"/>
</dbReference>
<evidence type="ECO:0000313" key="2">
    <source>
        <dbReference type="Proteomes" id="UP001565283"/>
    </source>
</evidence>
<protein>
    <submittedName>
        <fullName evidence="1">DUF4176 domain-containing protein</fullName>
    </submittedName>
</protein>
<dbReference type="InterPro" id="IPR025233">
    <property type="entry name" value="DUF4176"/>
</dbReference>
<name>A0ABV4D358_9LACT</name>
<sequence>MKENKMILPIGSVIITKEGNIPLMVVSRGTLFEDEGKVGYFDYSAVPYPQGVTDDETYAFFNHEDIEDIIYFGYINSDEQVFAENYHEMIANSGYEKMSLTEKTDITPEIDSTRSVGFE</sequence>
<proteinExistence type="predicted"/>
<dbReference type="Proteomes" id="UP001565283">
    <property type="component" value="Unassembled WGS sequence"/>
</dbReference>
<comment type="caution">
    <text evidence="1">The sequence shown here is derived from an EMBL/GenBank/DDBJ whole genome shotgun (WGS) entry which is preliminary data.</text>
</comment>
<evidence type="ECO:0000313" key="1">
    <source>
        <dbReference type="EMBL" id="MEY8443971.1"/>
    </source>
</evidence>
<gene>
    <name evidence="1" type="ORF">AALA52_06930</name>
</gene>
<dbReference type="Pfam" id="PF13780">
    <property type="entry name" value="DUF4176"/>
    <property type="match status" value="1"/>
</dbReference>